<evidence type="ECO:0000313" key="1">
    <source>
        <dbReference type="EMBL" id="CAG2069464.1"/>
    </source>
</evidence>
<feature type="non-terminal residue" evidence="1">
    <location>
        <position position="238"/>
    </location>
</feature>
<proteinExistence type="predicted"/>
<dbReference type="Proteomes" id="UP001153148">
    <property type="component" value="Unassembled WGS sequence"/>
</dbReference>
<accession>A0ABN7PP22</accession>
<evidence type="ECO:0000313" key="2">
    <source>
        <dbReference type="Proteomes" id="UP001153148"/>
    </source>
</evidence>
<reference evidence="1" key="1">
    <citation type="submission" date="2021-03" db="EMBL/GenBank/DDBJ databases">
        <authorList>
            <person name="Tran Van P."/>
        </authorList>
    </citation>
    <scope>NUCLEOTIDE SEQUENCE</scope>
</reference>
<comment type="caution">
    <text evidence="1">The sequence shown here is derived from an EMBL/GenBank/DDBJ whole genome shotgun (WGS) entry which is preliminary data.</text>
</comment>
<keyword evidence="2" id="KW-1185">Reference proteome</keyword>
<organism evidence="1 2">
    <name type="scientific">Timema podura</name>
    <name type="common">Walking stick</name>
    <dbReference type="NCBI Taxonomy" id="61482"/>
    <lineage>
        <taxon>Eukaryota</taxon>
        <taxon>Metazoa</taxon>
        <taxon>Ecdysozoa</taxon>
        <taxon>Arthropoda</taxon>
        <taxon>Hexapoda</taxon>
        <taxon>Insecta</taxon>
        <taxon>Pterygota</taxon>
        <taxon>Neoptera</taxon>
        <taxon>Polyneoptera</taxon>
        <taxon>Phasmatodea</taxon>
        <taxon>Timematodea</taxon>
        <taxon>Timematoidea</taxon>
        <taxon>Timematidae</taxon>
        <taxon>Timema</taxon>
    </lineage>
</organism>
<name>A0ABN7PP22_TIMPD</name>
<protein>
    <submittedName>
        <fullName evidence="1">Uncharacterized protein</fullName>
    </submittedName>
</protein>
<gene>
    <name evidence="1" type="ORF">TPAB3V08_LOCUS16406</name>
</gene>
<dbReference type="EMBL" id="CAJPIN010142240">
    <property type="protein sequence ID" value="CAG2069464.1"/>
    <property type="molecule type" value="Genomic_DNA"/>
</dbReference>
<sequence length="238" mass="25682">CSADEVCYGRTVGINCTTNLQTTRCPGVCPALGDCHSCLIHGNTTTPGGAPSVAYKLRLGHCTWCVQNARCHHRDDNYGVCGLREDTPSQVPGWWGAKGTEVGAVEECRVLDRRPGLTFLKYKHPADLTHPDSVTIINATTVDFSLLNPTTRIEQALVGGMTARLLGFLRPPESWGDTGEVLRMCASHSSALLRLASTDNNMDVVGNLTAELSQCLPARLPSGSPVFLIPGRYLVDFE</sequence>
<feature type="non-terminal residue" evidence="1">
    <location>
        <position position="1"/>
    </location>
</feature>